<name>A0A1Q3A7W0_ZYGRO</name>
<evidence type="ECO:0000256" key="5">
    <source>
        <dbReference type="PROSITE-ProRule" id="PRU00108"/>
    </source>
</evidence>
<dbReference type="InterPro" id="IPR001356">
    <property type="entry name" value="HD"/>
</dbReference>
<dbReference type="PROSITE" id="PS00027">
    <property type="entry name" value="HOMEOBOX_1"/>
    <property type="match status" value="1"/>
</dbReference>
<feature type="domain" description="Homeobox" evidence="8">
    <location>
        <begin position="117"/>
        <end position="177"/>
    </location>
</feature>
<feature type="compositionally biased region" description="Low complexity" evidence="7">
    <location>
        <begin position="486"/>
        <end position="502"/>
    </location>
</feature>
<dbReference type="InterPro" id="IPR051000">
    <property type="entry name" value="Homeobox_DNA-bind_prot"/>
</dbReference>
<dbReference type="GO" id="GO:0000978">
    <property type="term" value="F:RNA polymerase II cis-regulatory region sequence-specific DNA binding"/>
    <property type="evidence" value="ECO:0007669"/>
    <property type="project" value="TreeGrafter"/>
</dbReference>
<gene>
    <name evidence="9" type="ORF">ZYGR_0AF02180</name>
</gene>
<dbReference type="Proteomes" id="UP000187013">
    <property type="component" value="Unassembled WGS sequence"/>
</dbReference>
<proteinExistence type="predicted"/>
<feature type="region of interest" description="Disordered" evidence="7">
    <location>
        <begin position="176"/>
        <end position="198"/>
    </location>
</feature>
<dbReference type="SMART" id="SM00389">
    <property type="entry name" value="HOX"/>
    <property type="match status" value="1"/>
</dbReference>
<dbReference type="CDD" id="cd00086">
    <property type="entry name" value="homeodomain"/>
    <property type="match status" value="1"/>
</dbReference>
<dbReference type="Gene3D" id="1.10.10.60">
    <property type="entry name" value="Homeodomain-like"/>
    <property type="match status" value="1"/>
</dbReference>
<feature type="region of interest" description="Disordered" evidence="7">
    <location>
        <begin position="57"/>
        <end position="155"/>
    </location>
</feature>
<dbReference type="GO" id="GO:0005634">
    <property type="term" value="C:nucleus"/>
    <property type="evidence" value="ECO:0007669"/>
    <property type="project" value="UniProtKB-SubCell"/>
</dbReference>
<dbReference type="Pfam" id="PF00046">
    <property type="entry name" value="Homeodomain"/>
    <property type="match status" value="1"/>
</dbReference>
<dbReference type="EMBL" id="BDGX01000032">
    <property type="protein sequence ID" value="GAV51747.1"/>
    <property type="molecule type" value="Genomic_DNA"/>
</dbReference>
<evidence type="ECO:0000313" key="10">
    <source>
        <dbReference type="Proteomes" id="UP000187013"/>
    </source>
</evidence>
<protein>
    <recommendedName>
        <fullName evidence="8">Homeobox domain-containing protein</fullName>
    </recommendedName>
</protein>
<evidence type="ECO:0000256" key="3">
    <source>
        <dbReference type="ARBA" id="ARBA00023155"/>
    </source>
</evidence>
<evidence type="ECO:0000256" key="1">
    <source>
        <dbReference type="ARBA" id="ARBA00004123"/>
    </source>
</evidence>
<evidence type="ECO:0000256" key="4">
    <source>
        <dbReference type="ARBA" id="ARBA00023242"/>
    </source>
</evidence>
<dbReference type="InterPro" id="IPR009057">
    <property type="entry name" value="Homeodomain-like_sf"/>
</dbReference>
<accession>A0A1Q3A7W0</accession>
<reference evidence="9 10" key="1">
    <citation type="submission" date="2016-08" db="EMBL/GenBank/DDBJ databases">
        <title>Draft genome sequence of allopolyploid Zygosaccharomyces rouxii.</title>
        <authorList>
            <person name="Watanabe J."/>
            <person name="Uehara K."/>
            <person name="Mogi Y."/>
            <person name="Tsukioka Y."/>
        </authorList>
    </citation>
    <scope>NUCLEOTIDE SEQUENCE [LARGE SCALE GENOMIC DNA]</scope>
    <source>
        <strain evidence="9 10">NBRC 110957</strain>
    </source>
</reference>
<feature type="compositionally biased region" description="Basic and acidic residues" evidence="7">
    <location>
        <begin position="340"/>
        <end position="354"/>
    </location>
</feature>
<dbReference type="OrthoDB" id="6159439at2759"/>
<feature type="compositionally biased region" description="Basic and acidic residues" evidence="7">
    <location>
        <begin position="126"/>
        <end position="139"/>
    </location>
</feature>
<dbReference type="SUPFAM" id="SSF46689">
    <property type="entry name" value="Homeodomain-like"/>
    <property type="match status" value="1"/>
</dbReference>
<keyword evidence="4 5" id="KW-0539">Nucleus</keyword>
<organism evidence="9 10">
    <name type="scientific">Zygosaccharomyces rouxii</name>
    <dbReference type="NCBI Taxonomy" id="4956"/>
    <lineage>
        <taxon>Eukaryota</taxon>
        <taxon>Fungi</taxon>
        <taxon>Dikarya</taxon>
        <taxon>Ascomycota</taxon>
        <taxon>Saccharomycotina</taxon>
        <taxon>Saccharomycetes</taxon>
        <taxon>Saccharomycetales</taxon>
        <taxon>Saccharomycetaceae</taxon>
        <taxon>Zygosaccharomyces</taxon>
    </lineage>
</organism>
<dbReference type="GO" id="GO:0000981">
    <property type="term" value="F:DNA-binding transcription factor activity, RNA polymerase II-specific"/>
    <property type="evidence" value="ECO:0007669"/>
    <property type="project" value="InterPro"/>
</dbReference>
<keyword evidence="2 5" id="KW-0238">DNA-binding</keyword>
<comment type="caution">
    <text evidence="9">The sequence shown here is derived from an EMBL/GenBank/DDBJ whole genome shotgun (WGS) entry which is preliminary data.</text>
</comment>
<dbReference type="GO" id="GO:0030154">
    <property type="term" value="P:cell differentiation"/>
    <property type="evidence" value="ECO:0007669"/>
    <property type="project" value="TreeGrafter"/>
</dbReference>
<dbReference type="PANTHER" id="PTHR24324:SF5">
    <property type="entry name" value="HEMATOPOIETICALLY-EXPRESSED HOMEOBOX PROTEIN HHEX"/>
    <property type="match status" value="1"/>
</dbReference>
<evidence type="ECO:0000313" key="9">
    <source>
        <dbReference type="EMBL" id="GAV51747.1"/>
    </source>
</evidence>
<dbReference type="InterPro" id="IPR017970">
    <property type="entry name" value="Homeobox_CS"/>
</dbReference>
<evidence type="ECO:0000256" key="2">
    <source>
        <dbReference type="ARBA" id="ARBA00023125"/>
    </source>
</evidence>
<evidence type="ECO:0000259" key="8">
    <source>
        <dbReference type="PROSITE" id="PS50071"/>
    </source>
</evidence>
<comment type="subcellular location">
    <subcellularLocation>
        <location evidence="1 5 6">Nucleus</location>
    </subcellularLocation>
</comment>
<dbReference type="AlphaFoldDB" id="A0A1Q3A7W0"/>
<sequence length="532" mass="58943">MYNTERQISKGNYGKGGAFKNCLFAYKGLSFRRTKMDYQYNESFDAHFPQDLALLSGQGADSHQNHDGSIGSSRDQPGLEDVNAIVSFPNSSSTSPQEDRKSATTPANSGISNSDNSSSKPKRTRARGEALDILKKEFETNPNPTSQRRKKLSEMTGLPEKNVRIWFQNRRAKLRKDDRAGISDSSGGPGGDSIGDSTGFYSYDNGENSILFDQIPLNINNNYYFIDICSITVGSWNRMKSGALRKSNWSTVKDLSNLSPISINEIMSNATDLMVLISKKNFEINYFFSAMANNTKILFRIFFPINSVVNCSLSLEANDIIEPKNPDQQDDENGESSLGDDNKSSNEDSEKLGELKINVSRPPNFAVYFLEAPDEATNNQWSICEDFSEGRQVNDAFIGGSNLPHALKGLQNSLRFMNSLILDYNSTNQIIPPPPPQPFVMDSNPLSMHHPSAAAPTPFFDQYDDTTNDVLGLEKDPTTTIKDAGSHNSSNTNMNTSNDGSNLLSLSHDSQLQGIPDFFKSPPELTDDTRWL</sequence>
<feature type="region of interest" description="Disordered" evidence="7">
    <location>
        <begin position="476"/>
        <end position="502"/>
    </location>
</feature>
<evidence type="ECO:0000256" key="7">
    <source>
        <dbReference type="SAM" id="MobiDB-lite"/>
    </source>
</evidence>
<keyword evidence="3 5" id="KW-0371">Homeobox</keyword>
<dbReference type="PROSITE" id="PS50071">
    <property type="entry name" value="HOMEOBOX_2"/>
    <property type="match status" value="1"/>
</dbReference>
<dbReference type="PANTHER" id="PTHR24324">
    <property type="entry name" value="HOMEOBOX PROTEIN HHEX"/>
    <property type="match status" value="1"/>
</dbReference>
<feature type="DNA-binding region" description="Homeobox" evidence="5">
    <location>
        <begin position="119"/>
        <end position="178"/>
    </location>
</feature>
<evidence type="ECO:0000256" key="6">
    <source>
        <dbReference type="RuleBase" id="RU000682"/>
    </source>
</evidence>
<feature type="compositionally biased region" description="Low complexity" evidence="7">
    <location>
        <begin position="108"/>
        <end position="119"/>
    </location>
</feature>
<feature type="region of interest" description="Disordered" evidence="7">
    <location>
        <begin position="322"/>
        <end position="355"/>
    </location>
</feature>